<evidence type="ECO:0000256" key="1">
    <source>
        <dbReference type="ARBA" id="ARBA00022737"/>
    </source>
</evidence>
<evidence type="ECO:0000313" key="6">
    <source>
        <dbReference type="Proteomes" id="UP000663879"/>
    </source>
</evidence>
<dbReference type="SMART" id="SM00054">
    <property type="entry name" value="EFh"/>
    <property type="match status" value="2"/>
</dbReference>
<dbReference type="InterPro" id="IPR011992">
    <property type="entry name" value="EF-hand-dom_pair"/>
</dbReference>
<dbReference type="Proteomes" id="UP000663879">
    <property type="component" value="Unassembled WGS sequence"/>
</dbReference>
<evidence type="ECO:0000256" key="3">
    <source>
        <dbReference type="SAM" id="MobiDB-lite"/>
    </source>
</evidence>
<dbReference type="PANTHER" id="PTHR23050">
    <property type="entry name" value="CALCIUM BINDING PROTEIN"/>
    <property type="match status" value="1"/>
</dbReference>
<proteinExistence type="predicted"/>
<dbReference type="InterPro" id="IPR002048">
    <property type="entry name" value="EF_hand_dom"/>
</dbReference>
<dbReference type="InterPro" id="IPR018247">
    <property type="entry name" value="EF_Hand_1_Ca_BS"/>
</dbReference>
<gene>
    <name evidence="5" type="ORF">OXX778_LOCUS17379</name>
</gene>
<comment type="caution">
    <text evidence="5">The sequence shown here is derived from an EMBL/GenBank/DDBJ whole genome shotgun (WGS) entry which is preliminary data.</text>
</comment>
<accession>A0A814IAT3</accession>
<organism evidence="5 6">
    <name type="scientific">Brachionus calyciflorus</name>
    <dbReference type="NCBI Taxonomy" id="104777"/>
    <lineage>
        <taxon>Eukaryota</taxon>
        <taxon>Metazoa</taxon>
        <taxon>Spiralia</taxon>
        <taxon>Gnathifera</taxon>
        <taxon>Rotifera</taxon>
        <taxon>Eurotatoria</taxon>
        <taxon>Monogononta</taxon>
        <taxon>Pseudotrocha</taxon>
        <taxon>Ploima</taxon>
        <taxon>Brachionidae</taxon>
        <taxon>Brachionus</taxon>
    </lineage>
</organism>
<feature type="compositionally biased region" description="Pro residues" evidence="3">
    <location>
        <begin position="183"/>
        <end position="218"/>
    </location>
</feature>
<dbReference type="SUPFAM" id="SSF47473">
    <property type="entry name" value="EF-hand"/>
    <property type="match status" value="1"/>
</dbReference>
<keyword evidence="2" id="KW-0106">Calcium</keyword>
<protein>
    <recommendedName>
        <fullName evidence="4">EF-hand domain-containing protein</fullName>
    </recommendedName>
</protein>
<evidence type="ECO:0000256" key="2">
    <source>
        <dbReference type="ARBA" id="ARBA00022837"/>
    </source>
</evidence>
<dbReference type="PROSITE" id="PS00018">
    <property type="entry name" value="EF_HAND_1"/>
    <property type="match status" value="2"/>
</dbReference>
<sequence length="240" mass="28493">MSYSSFRSIAGADNMIDFNEFLEMTRQTYPHLDQQTLYEIAQEKFALMDRNGDGRINYNEYTNAYNREKTPYGNFQSNYNPQYQQTPNQHRQYQPQRPSYNDFRNFAGADNMIDFNEFLEMTRQKYPFLDQQTLYEIAQEKFALMDRNGDGRINYNEFADAGLREMSNKQYYRPNGSMNQPNYRPPQPNPQNTYYPPPPNQQNYYPPPPHSSHNPPPFHQSGINNFFMKNPIDQPPPYGF</sequence>
<feature type="region of interest" description="Disordered" evidence="3">
    <location>
        <begin position="171"/>
        <end position="240"/>
    </location>
</feature>
<keyword evidence="1" id="KW-0677">Repeat</keyword>
<feature type="domain" description="EF-hand" evidence="4">
    <location>
        <begin position="133"/>
        <end position="168"/>
    </location>
</feature>
<dbReference type="PROSITE" id="PS50222">
    <property type="entry name" value="EF_HAND_2"/>
    <property type="match status" value="2"/>
</dbReference>
<keyword evidence="6" id="KW-1185">Reference proteome</keyword>
<dbReference type="InterPro" id="IPR050145">
    <property type="entry name" value="Centrin_CML-like"/>
</dbReference>
<dbReference type="Gene3D" id="1.10.238.10">
    <property type="entry name" value="EF-hand"/>
    <property type="match status" value="2"/>
</dbReference>
<dbReference type="EMBL" id="CAJNOC010004416">
    <property type="protein sequence ID" value="CAF1020984.1"/>
    <property type="molecule type" value="Genomic_DNA"/>
</dbReference>
<name>A0A814IAT3_9BILA</name>
<dbReference type="Pfam" id="PF13202">
    <property type="entry name" value="EF-hand_5"/>
    <property type="match status" value="2"/>
</dbReference>
<dbReference type="AlphaFoldDB" id="A0A814IAT3"/>
<evidence type="ECO:0000259" key="4">
    <source>
        <dbReference type="PROSITE" id="PS50222"/>
    </source>
</evidence>
<evidence type="ECO:0000313" key="5">
    <source>
        <dbReference type="EMBL" id="CAF1020984.1"/>
    </source>
</evidence>
<dbReference type="GO" id="GO:0005509">
    <property type="term" value="F:calcium ion binding"/>
    <property type="evidence" value="ECO:0007669"/>
    <property type="project" value="InterPro"/>
</dbReference>
<feature type="domain" description="EF-hand" evidence="4">
    <location>
        <begin position="36"/>
        <end position="71"/>
    </location>
</feature>
<reference evidence="5" key="1">
    <citation type="submission" date="2021-02" db="EMBL/GenBank/DDBJ databases">
        <authorList>
            <person name="Nowell W R."/>
        </authorList>
    </citation>
    <scope>NUCLEOTIDE SEQUENCE</scope>
    <source>
        <strain evidence="5">Ploen Becks lab</strain>
    </source>
</reference>